<dbReference type="Pfam" id="PF00400">
    <property type="entry name" value="WD40"/>
    <property type="match status" value="1"/>
</dbReference>
<dbReference type="SUPFAM" id="SSF69322">
    <property type="entry name" value="Tricorn protease domain 2"/>
    <property type="match status" value="1"/>
</dbReference>
<dbReference type="EMBL" id="OB660355">
    <property type="protein sequence ID" value="CAD7224351.1"/>
    <property type="molecule type" value="Genomic_DNA"/>
</dbReference>
<gene>
    <name evidence="1" type="ORF">CTOB1V02_LOCUS2318</name>
</gene>
<dbReference type="InterPro" id="IPR015943">
    <property type="entry name" value="WD40/YVTN_repeat-like_dom_sf"/>
</dbReference>
<dbReference type="InterPro" id="IPR001680">
    <property type="entry name" value="WD40_rpt"/>
</dbReference>
<evidence type="ECO:0000313" key="1">
    <source>
        <dbReference type="EMBL" id="CAD7224351.1"/>
    </source>
</evidence>
<dbReference type="Gene3D" id="2.130.10.10">
    <property type="entry name" value="YVTN repeat-like/Quinoprotein amine dehydrogenase"/>
    <property type="match status" value="2"/>
</dbReference>
<dbReference type="InterPro" id="IPR036322">
    <property type="entry name" value="WD40_repeat_dom_sf"/>
</dbReference>
<organism evidence="1">
    <name type="scientific">Cyprideis torosa</name>
    <dbReference type="NCBI Taxonomy" id="163714"/>
    <lineage>
        <taxon>Eukaryota</taxon>
        <taxon>Metazoa</taxon>
        <taxon>Ecdysozoa</taxon>
        <taxon>Arthropoda</taxon>
        <taxon>Crustacea</taxon>
        <taxon>Oligostraca</taxon>
        <taxon>Ostracoda</taxon>
        <taxon>Podocopa</taxon>
        <taxon>Podocopida</taxon>
        <taxon>Cytherocopina</taxon>
        <taxon>Cytheroidea</taxon>
        <taxon>Cytherideidae</taxon>
        <taxon>Cyprideis</taxon>
    </lineage>
</organism>
<dbReference type="PROSITE" id="PS50082">
    <property type="entry name" value="WD_REPEATS_2"/>
    <property type="match status" value="1"/>
</dbReference>
<dbReference type="PANTHER" id="PTHR32215">
    <property type="entry name" value="CILIA- AND FLAGELLA-ASSOCIATED PROTEIN 57"/>
    <property type="match status" value="1"/>
</dbReference>
<sequence>MSMLGAGTKRYVVGLNPGSLSSPVTFTDENHVVYLAGTSLIRLNYTTTEMEVFALPDSGSPRVWRMLYVAGKETVALVDSATSGSKSDSSGATGTVTFYSLQTRSKKQTLTISVAGNKSAKSAATIPSPWLIKSIALSQTGKFLAVLSEVDSVHYWAVDKGKEITQLQLQLLEQYQLTRPASTSRRKDGSEEEEATEGNLVVETKQIQFNPADENVISIVGTRVFRNFRLTDGTLRSFGHQKGDDSKDYFCHTWLNSERCIVGTDSGCLCVFAHGDFKVRLQADIDLEHDITGEVFGITDIQRFQEGFLASSAHGWIYRYERLPEGDKSFYQSVQRFRCESGAGGITSLAISNSCSRIACLTSERSLCFIHLTNTKPIPGVTEVLTTILPSFHTEEIVDLSVATRMPLAVTVSKDKHLCVWEYHARQTLFRQDFSEFQELFSVSIHPHGILVALGTWEGLQILAVHLTQLVLLHSFPQLMQCSQAAFSYGGHLLAVATSARIHLICVTSLTVLKVLVGHTGIIRNLKWCARDTVLLSCSEDGSAFSWAIPEGTRASEMVLKGSRLLDQVSVPPDGQDVYVVDSEKSIYHLNNSQLRYSLDLRVLATSVALSLDGRLLFIGTEDGHLISVYFPLDYTLQDRDDSPAHHGRIVKMMPLADNCHMLTVGVDGTMILWAIHEHGVAPKGPSQTTAPCWDHVVTKRGEVKELSLQLRLKEYELSRFEEEKRYVLRLREETWTEQMELLREQGRRVKEEMKKEIEALQKEVEDAEDQAKEMEDQMSLALREAEERYDVELQRQENRRKTEVERLRKELESKEIDWRMKMMTMESDHAVALAKIKQEYEDQLAEKEGDLRQIVRDRERERKEEQLWRSQMEIETDTELATLRLSYEERLREKVDAVARLTSERGLLTQRLEQSGKVIKTRESEAAAWKLEAEKQERMVQTLKHERQALLLELGDRESSLRHRDAQLRRLKKECQTLSKTIELMKHGEEDGNEEPK</sequence>
<protein>
    <submittedName>
        <fullName evidence="1">Uncharacterized protein</fullName>
    </submittedName>
</protein>
<dbReference type="InterPro" id="IPR052993">
    <property type="entry name" value="CFA-57"/>
</dbReference>
<dbReference type="SUPFAM" id="SSF50978">
    <property type="entry name" value="WD40 repeat-like"/>
    <property type="match status" value="1"/>
</dbReference>
<proteinExistence type="predicted"/>
<dbReference type="OrthoDB" id="10251741at2759"/>
<name>A0A7R8ZK04_9CRUS</name>
<accession>A0A7R8ZK04</accession>
<dbReference type="PANTHER" id="PTHR32215:SF0">
    <property type="entry name" value="CILIA- AND FLAGELLA-ASSOCIATED PROTEIN 57"/>
    <property type="match status" value="1"/>
</dbReference>
<reference evidence="1" key="1">
    <citation type="submission" date="2020-11" db="EMBL/GenBank/DDBJ databases">
        <authorList>
            <person name="Tran Van P."/>
        </authorList>
    </citation>
    <scope>NUCLEOTIDE SEQUENCE</scope>
</reference>
<dbReference type="SMART" id="SM00320">
    <property type="entry name" value="WD40"/>
    <property type="match status" value="6"/>
</dbReference>
<dbReference type="AlphaFoldDB" id="A0A7R8ZK04"/>